<dbReference type="EMBL" id="FMUH01000001">
    <property type="protein sequence ID" value="SCX37954.1"/>
    <property type="molecule type" value="Genomic_DNA"/>
</dbReference>
<proteinExistence type="predicted"/>
<organism evidence="1 2">
    <name type="scientific">Klenkia marina</name>
    <dbReference type="NCBI Taxonomy" id="1960309"/>
    <lineage>
        <taxon>Bacteria</taxon>
        <taxon>Bacillati</taxon>
        <taxon>Actinomycetota</taxon>
        <taxon>Actinomycetes</taxon>
        <taxon>Geodermatophilales</taxon>
        <taxon>Geodermatophilaceae</taxon>
        <taxon>Klenkia</taxon>
    </lineage>
</organism>
<accession>A0A1G4XAL6</accession>
<name>A0A1G4XAL6_9ACTN</name>
<evidence type="ECO:0000313" key="2">
    <source>
        <dbReference type="Proteomes" id="UP000198981"/>
    </source>
</evidence>
<sequence length="127" mass="13765">MRTLFYGLSQSSMDGLQGFAEYMAGNNHPEFSYSVDECLTGIERSGATDNYRVDYVPDVASMAIDPGWALGATSGRYAGLVPSGRNYILPVAINESDLSFSNSTTAQMHASVLDGRAYFFFGCNETT</sequence>
<protein>
    <submittedName>
        <fullName evidence="1">Uncharacterized protein</fullName>
    </submittedName>
</protein>
<gene>
    <name evidence="1" type="ORF">SAMN03159343_0250</name>
</gene>
<dbReference type="Proteomes" id="UP000198981">
    <property type="component" value="Unassembled WGS sequence"/>
</dbReference>
<reference evidence="2" key="1">
    <citation type="submission" date="2016-10" db="EMBL/GenBank/DDBJ databases">
        <authorList>
            <person name="Varghese N."/>
            <person name="Submissions S."/>
        </authorList>
    </citation>
    <scope>NUCLEOTIDE SEQUENCE [LARGE SCALE GENOMIC DNA]</scope>
    <source>
        <strain evidence="2">DSM 45722</strain>
    </source>
</reference>
<evidence type="ECO:0000313" key="1">
    <source>
        <dbReference type="EMBL" id="SCX37954.1"/>
    </source>
</evidence>
<dbReference type="AlphaFoldDB" id="A0A1G4XAL6"/>
<keyword evidence="2" id="KW-1185">Reference proteome</keyword>